<evidence type="ECO:0000259" key="1">
    <source>
        <dbReference type="Pfam" id="PF26351"/>
    </source>
</evidence>
<feature type="domain" description="DUF8091" evidence="1">
    <location>
        <begin position="14"/>
        <end position="167"/>
    </location>
</feature>
<sequence>MTEVVPHIGTLREKHLHAALKQWYARPGDRFEVPVDGFVVDLVRGDQLIEVQTRGFSSMKRKAVALLGLGHRLRIVHPIPVDKWIVKIDADGVLVSRRRSPRHGSAADIFGELVSIADVLGHPLLEIEVLLTTVEEHWRHGLHRAWRRRGWSVVERRLLEVVQAVRLDNLADLLPQDLPEEFTTADLAKKLSRPQRAAQQMAYCLRRVGTVTAVGKQGNAVIYQRTSNEQP</sequence>
<dbReference type="RefSeq" id="WP_205118022.1">
    <property type="nucleotide sequence ID" value="NZ_JAFBCM010000001.1"/>
</dbReference>
<protein>
    <recommendedName>
        <fullName evidence="1">DUF8091 domain-containing protein</fullName>
    </recommendedName>
</protein>
<gene>
    <name evidence="2" type="ORF">ACFOUW_37330</name>
</gene>
<organism evidence="2 3">
    <name type="scientific">Tenggerimyces flavus</name>
    <dbReference type="NCBI Taxonomy" id="1708749"/>
    <lineage>
        <taxon>Bacteria</taxon>
        <taxon>Bacillati</taxon>
        <taxon>Actinomycetota</taxon>
        <taxon>Actinomycetes</taxon>
        <taxon>Propionibacteriales</taxon>
        <taxon>Nocardioidaceae</taxon>
        <taxon>Tenggerimyces</taxon>
    </lineage>
</organism>
<dbReference type="InterPro" id="IPR058404">
    <property type="entry name" value="DUF8091"/>
</dbReference>
<evidence type="ECO:0000313" key="2">
    <source>
        <dbReference type="EMBL" id="MFC3766540.1"/>
    </source>
</evidence>
<proteinExistence type="predicted"/>
<name>A0ABV7YQS2_9ACTN</name>
<reference evidence="3" key="1">
    <citation type="journal article" date="2019" name="Int. J. Syst. Evol. Microbiol.">
        <title>The Global Catalogue of Microorganisms (GCM) 10K type strain sequencing project: providing services to taxonomists for standard genome sequencing and annotation.</title>
        <authorList>
            <consortium name="The Broad Institute Genomics Platform"/>
            <consortium name="The Broad Institute Genome Sequencing Center for Infectious Disease"/>
            <person name="Wu L."/>
            <person name="Ma J."/>
        </authorList>
    </citation>
    <scope>NUCLEOTIDE SEQUENCE [LARGE SCALE GENOMIC DNA]</scope>
    <source>
        <strain evidence="3">CGMCC 4.7241</strain>
    </source>
</reference>
<keyword evidence="3" id="KW-1185">Reference proteome</keyword>
<dbReference type="Proteomes" id="UP001595699">
    <property type="component" value="Unassembled WGS sequence"/>
</dbReference>
<dbReference type="Pfam" id="PF26351">
    <property type="entry name" value="DUF8091"/>
    <property type="match status" value="1"/>
</dbReference>
<evidence type="ECO:0000313" key="3">
    <source>
        <dbReference type="Proteomes" id="UP001595699"/>
    </source>
</evidence>
<accession>A0ABV7YQS2</accession>
<comment type="caution">
    <text evidence="2">The sequence shown here is derived from an EMBL/GenBank/DDBJ whole genome shotgun (WGS) entry which is preliminary data.</text>
</comment>
<dbReference type="EMBL" id="JBHRZH010000056">
    <property type="protein sequence ID" value="MFC3766540.1"/>
    <property type="molecule type" value="Genomic_DNA"/>
</dbReference>